<name>A0A319CH19_9EURO</name>
<dbReference type="OrthoDB" id="10585368at2759"/>
<dbReference type="GeneID" id="37138875"/>
<evidence type="ECO:0000313" key="1">
    <source>
        <dbReference type="EMBL" id="PYH77913.1"/>
    </source>
</evidence>
<dbReference type="Proteomes" id="UP000248340">
    <property type="component" value="Unassembled WGS sequence"/>
</dbReference>
<evidence type="ECO:0000313" key="2">
    <source>
        <dbReference type="Proteomes" id="UP000248340"/>
    </source>
</evidence>
<gene>
    <name evidence="1" type="ORF">BO82DRAFT_357868</name>
</gene>
<organism evidence="1 2">
    <name type="scientific">Aspergillus uvarum CBS 121591</name>
    <dbReference type="NCBI Taxonomy" id="1448315"/>
    <lineage>
        <taxon>Eukaryota</taxon>
        <taxon>Fungi</taxon>
        <taxon>Dikarya</taxon>
        <taxon>Ascomycota</taxon>
        <taxon>Pezizomycotina</taxon>
        <taxon>Eurotiomycetes</taxon>
        <taxon>Eurotiomycetidae</taxon>
        <taxon>Eurotiales</taxon>
        <taxon>Aspergillaceae</taxon>
        <taxon>Aspergillus</taxon>
        <taxon>Aspergillus subgen. Circumdati</taxon>
    </lineage>
</organism>
<feature type="non-terminal residue" evidence="1">
    <location>
        <position position="96"/>
    </location>
</feature>
<accession>A0A319CH19</accession>
<reference evidence="1 2" key="1">
    <citation type="submission" date="2016-12" db="EMBL/GenBank/DDBJ databases">
        <title>The genomes of Aspergillus section Nigri reveals drivers in fungal speciation.</title>
        <authorList>
            <consortium name="DOE Joint Genome Institute"/>
            <person name="Vesth T.C."/>
            <person name="Nybo J."/>
            <person name="Theobald S."/>
            <person name="Brandl J."/>
            <person name="Frisvad J.C."/>
            <person name="Nielsen K.F."/>
            <person name="Lyhne E.K."/>
            <person name="Kogle M.E."/>
            <person name="Kuo A."/>
            <person name="Riley R."/>
            <person name="Clum A."/>
            <person name="Nolan M."/>
            <person name="Lipzen A."/>
            <person name="Salamov A."/>
            <person name="Henrissat B."/>
            <person name="Wiebenga A."/>
            <person name="De Vries R.P."/>
            <person name="Grigoriev I.V."/>
            <person name="Mortensen U.H."/>
            <person name="Andersen M.R."/>
            <person name="Baker S.E."/>
        </authorList>
    </citation>
    <scope>NUCLEOTIDE SEQUENCE [LARGE SCALE GENOMIC DNA]</scope>
    <source>
        <strain evidence="1 2">CBS 121591</strain>
    </source>
</reference>
<dbReference type="RefSeq" id="XP_025488113.1">
    <property type="nucleotide sequence ID" value="XM_025636134.1"/>
</dbReference>
<protein>
    <submittedName>
        <fullName evidence="1">Uncharacterized protein</fullName>
    </submittedName>
</protein>
<dbReference type="EMBL" id="KZ821735">
    <property type="protein sequence ID" value="PYH77913.1"/>
    <property type="molecule type" value="Genomic_DNA"/>
</dbReference>
<proteinExistence type="predicted"/>
<dbReference type="VEuPathDB" id="FungiDB:BO82DRAFT_357868"/>
<keyword evidence="2" id="KW-1185">Reference proteome</keyword>
<dbReference type="AlphaFoldDB" id="A0A319CH19"/>
<sequence length="96" mass="10603">MGALHATLINVTYASLTQSSITTVLSGSTRSKKQIPWLRASRHHTFSAFFWFVFPRANVSKASISVGPMALFVAAETPRLYSTARASDRIEWMGVI</sequence>